<dbReference type="CDD" id="cd08916">
    <property type="entry name" value="TrHb3_P"/>
    <property type="match status" value="1"/>
</dbReference>
<accession>A0A501PP61</accession>
<gene>
    <name evidence="1" type="ORF">FIV46_06080</name>
</gene>
<dbReference type="GO" id="GO:0019825">
    <property type="term" value="F:oxygen binding"/>
    <property type="evidence" value="ECO:0007669"/>
    <property type="project" value="InterPro"/>
</dbReference>
<evidence type="ECO:0000313" key="2">
    <source>
        <dbReference type="Proteomes" id="UP000319148"/>
    </source>
</evidence>
<dbReference type="InterPro" id="IPR012292">
    <property type="entry name" value="Globin/Proto"/>
</dbReference>
<reference evidence="2" key="1">
    <citation type="submission" date="2019-06" db="EMBL/GenBank/DDBJ databases">
        <title>The complete genome of Emcibacter congregatus ZYLT.</title>
        <authorList>
            <person name="Zhao Z."/>
        </authorList>
    </citation>
    <scope>NUCLEOTIDE SEQUENCE [LARGE SCALE GENOMIC DNA]</scope>
    <source>
        <strain evidence="2">MCCC 1A06723</strain>
    </source>
</reference>
<dbReference type="GO" id="GO:0020037">
    <property type="term" value="F:heme binding"/>
    <property type="evidence" value="ECO:0007669"/>
    <property type="project" value="InterPro"/>
</dbReference>
<dbReference type="AlphaFoldDB" id="A0A501PP61"/>
<name>A0A501PP61_9PROT</name>
<keyword evidence="2" id="KW-1185">Reference proteome</keyword>
<dbReference type="InterPro" id="IPR009050">
    <property type="entry name" value="Globin-like_sf"/>
</dbReference>
<protein>
    <submittedName>
        <fullName evidence="1">Group III truncated hemoglobin</fullName>
    </submittedName>
</protein>
<dbReference type="RefSeq" id="WP_139939486.1">
    <property type="nucleotide sequence ID" value="NZ_JBHSYP010000003.1"/>
</dbReference>
<evidence type="ECO:0000313" key="1">
    <source>
        <dbReference type="EMBL" id="TPD61774.1"/>
    </source>
</evidence>
<organism evidence="1 2">
    <name type="scientific">Emcibacter nanhaiensis</name>
    <dbReference type="NCBI Taxonomy" id="1505037"/>
    <lineage>
        <taxon>Bacteria</taxon>
        <taxon>Pseudomonadati</taxon>
        <taxon>Pseudomonadota</taxon>
        <taxon>Alphaproteobacteria</taxon>
        <taxon>Emcibacterales</taxon>
        <taxon>Emcibacteraceae</taxon>
        <taxon>Emcibacter</taxon>
    </lineage>
</organism>
<comment type="caution">
    <text evidence="1">The sequence shown here is derived from an EMBL/GenBank/DDBJ whole genome shotgun (WGS) entry which is preliminary data.</text>
</comment>
<dbReference type="Gene3D" id="1.10.490.10">
    <property type="entry name" value="Globins"/>
    <property type="match status" value="1"/>
</dbReference>
<proteinExistence type="predicted"/>
<sequence length="137" mass="15647">MAFSEITPDNIKTLVDSFYGKVREDEVLGPIFEEKIGDRWDQHLPKMYAFWSNVMLKTGGYDGRPVPPHVGIKGINRDMFARWLELFHATARELYEAELAEKFVVRSNMIAESLQIAIFRILGQEGGFAAKPWTPGQ</sequence>
<dbReference type="OrthoDB" id="25954at2"/>
<dbReference type="EMBL" id="VFIY01000005">
    <property type="protein sequence ID" value="TPD61774.1"/>
    <property type="molecule type" value="Genomic_DNA"/>
</dbReference>
<dbReference type="Proteomes" id="UP000319148">
    <property type="component" value="Unassembled WGS sequence"/>
</dbReference>
<dbReference type="SUPFAM" id="SSF46458">
    <property type="entry name" value="Globin-like"/>
    <property type="match status" value="1"/>
</dbReference>